<proteinExistence type="predicted"/>
<accession>A0ABW5G181</accession>
<dbReference type="RefSeq" id="WP_378268757.1">
    <property type="nucleotide sequence ID" value="NZ_JBHUKR010000020.1"/>
</dbReference>
<dbReference type="Pfam" id="PF00326">
    <property type="entry name" value="Peptidase_S9"/>
    <property type="match status" value="1"/>
</dbReference>
<dbReference type="InterPro" id="IPR029058">
    <property type="entry name" value="AB_hydrolase_fold"/>
</dbReference>
<keyword evidence="3" id="KW-0720">Serine protease</keyword>
<evidence type="ECO:0000256" key="1">
    <source>
        <dbReference type="ARBA" id="ARBA00022729"/>
    </source>
</evidence>
<dbReference type="Proteomes" id="UP001597417">
    <property type="component" value="Unassembled WGS sequence"/>
</dbReference>
<feature type="region of interest" description="Disordered" evidence="4">
    <location>
        <begin position="90"/>
        <end position="112"/>
    </location>
</feature>
<dbReference type="PANTHER" id="PTHR42776">
    <property type="entry name" value="SERINE PEPTIDASE S9 FAMILY MEMBER"/>
    <property type="match status" value="1"/>
</dbReference>
<reference evidence="7" key="1">
    <citation type="journal article" date="2019" name="Int. J. Syst. Evol. Microbiol.">
        <title>The Global Catalogue of Microorganisms (GCM) 10K type strain sequencing project: providing services to taxonomists for standard genome sequencing and annotation.</title>
        <authorList>
            <consortium name="The Broad Institute Genomics Platform"/>
            <consortium name="The Broad Institute Genome Sequencing Center for Infectious Disease"/>
            <person name="Wu L."/>
            <person name="Ma J."/>
        </authorList>
    </citation>
    <scope>NUCLEOTIDE SEQUENCE [LARGE SCALE GENOMIC DNA]</scope>
    <source>
        <strain evidence="7">CGMCC 4.7645</strain>
    </source>
</reference>
<evidence type="ECO:0000313" key="6">
    <source>
        <dbReference type="EMBL" id="MFD2420612.1"/>
    </source>
</evidence>
<comment type="caution">
    <text evidence="6">The sequence shown here is derived from an EMBL/GenBank/DDBJ whole genome shotgun (WGS) entry which is preliminary data.</text>
</comment>
<dbReference type="Gene3D" id="3.40.50.1820">
    <property type="entry name" value="alpha/beta hydrolase"/>
    <property type="match status" value="1"/>
</dbReference>
<dbReference type="Pfam" id="PF07676">
    <property type="entry name" value="PD40"/>
    <property type="match status" value="1"/>
</dbReference>
<protein>
    <submittedName>
        <fullName evidence="6">S9 family peptidase</fullName>
    </submittedName>
</protein>
<organism evidence="6 7">
    <name type="scientific">Amycolatopsis pigmentata</name>
    <dbReference type="NCBI Taxonomy" id="450801"/>
    <lineage>
        <taxon>Bacteria</taxon>
        <taxon>Bacillati</taxon>
        <taxon>Actinomycetota</taxon>
        <taxon>Actinomycetes</taxon>
        <taxon>Pseudonocardiales</taxon>
        <taxon>Pseudonocardiaceae</taxon>
        <taxon>Amycolatopsis</taxon>
    </lineage>
</organism>
<feature type="domain" description="Peptidase S9 prolyl oligopeptidase catalytic" evidence="5">
    <location>
        <begin position="474"/>
        <end position="681"/>
    </location>
</feature>
<keyword evidence="7" id="KW-1185">Reference proteome</keyword>
<dbReference type="InterPro" id="IPR011042">
    <property type="entry name" value="6-blade_b-propeller_TolB-like"/>
</dbReference>
<keyword evidence="1" id="KW-0732">Signal</keyword>
<evidence type="ECO:0000256" key="4">
    <source>
        <dbReference type="SAM" id="MobiDB-lite"/>
    </source>
</evidence>
<keyword evidence="3" id="KW-0645">Protease</keyword>
<dbReference type="InterPro" id="IPR001375">
    <property type="entry name" value="Peptidase_S9_cat"/>
</dbReference>
<evidence type="ECO:0000256" key="2">
    <source>
        <dbReference type="ARBA" id="ARBA00022801"/>
    </source>
</evidence>
<dbReference type="InterPro" id="IPR011659">
    <property type="entry name" value="WD40"/>
</dbReference>
<keyword evidence="2" id="KW-0378">Hydrolase</keyword>
<name>A0ABW5G181_9PSEU</name>
<sequence>MISDDVTDERSADPFSDFDAYSALPRLAGLSLSPDGTRLVVGVSTPDHEKTRYTTALWEVDPAGTRPARRLTRGAQGESGAAFAPSGDLLFVSARPGPGRDSPDSGGEVPALWLQPAGGGDARVVAAPPGGVRDPVVSTSGTLLAGAAMMPSATSADTDAEIRERRKKSAVTAILHEEYPVRFWDHDLGPARLRLMAARLTEDVTAGEGTLELRDLTGHAGRSLDDEGSWDITPDGRTVVTTWTVPESGAMQRRTVVAIDTETGERRTLASDPDHEYEAPRVSPDGTSVAIVVYRRSTPHDPGDFWLGVVDLAGGEVRDLTASWDRWPHAARWTPDGRALVVAADDHGSSPLWRVDVTSGEPTRLTPGPGAYTDVRISPDGRWAYALRSAYDSPPAPVRVALTGEPEVTPLPGPAEALGRVAALPGRLDEITATAKDGTAVRGWLALPHQAGPADPAPLLLWIHGGPLMSHNAWTWRWNPWLAVAEGYAVLLPDPALSSGYGIDFIRRGWGAWGQAPFTDLMTITDAAQDREDIDAARTAAMGGSFGGYMANWIAGHTDRFSAIVTHASLWALDQFGPTTDDAYYWHREMTPEMVEANSPHHFADAITTPMLVIHGDKDYRVPVGEALRLWWDLLSRSKSEDGTSPHKFLYFPDENHWILTPNHAKLWYATVFAFLAHHVRGEEFKPPEILG</sequence>
<gene>
    <name evidence="6" type="ORF">ACFSXZ_30220</name>
</gene>
<dbReference type="Gene3D" id="2.120.10.30">
    <property type="entry name" value="TolB, C-terminal domain"/>
    <property type="match status" value="2"/>
</dbReference>
<evidence type="ECO:0000259" key="5">
    <source>
        <dbReference type="Pfam" id="PF00326"/>
    </source>
</evidence>
<dbReference type="PANTHER" id="PTHR42776:SF13">
    <property type="entry name" value="DIPEPTIDYL-PEPTIDASE 5"/>
    <property type="match status" value="1"/>
</dbReference>
<evidence type="ECO:0000313" key="7">
    <source>
        <dbReference type="Proteomes" id="UP001597417"/>
    </source>
</evidence>
<dbReference type="SUPFAM" id="SSF82171">
    <property type="entry name" value="DPP6 N-terminal domain-like"/>
    <property type="match status" value="1"/>
</dbReference>
<dbReference type="SUPFAM" id="SSF53474">
    <property type="entry name" value="alpha/beta-Hydrolases"/>
    <property type="match status" value="1"/>
</dbReference>
<evidence type="ECO:0000256" key="3">
    <source>
        <dbReference type="ARBA" id="ARBA00022825"/>
    </source>
</evidence>
<dbReference type="EMBL" id="JBHUKR010000020">
    <property type="protein sequence ID" value="MFD2420612.1"/>
    <property type="molecule type" value="Genomic_DNA"/>
</dbReference>
<feature type="compositionally biased region" description="Low complexity" evidence="4">
    <location>
        <begin position="95"/>
        <end position="107"/>
    </location>
</feature>